<accession>A0A918PF13</accession>
<keyword evidence="2" id="KW-0489">Methyltransferase</keyword>
<dbReference type="Gene3D" id="3.40.50.150">
    <property type="entry name" value="Vaccinia Virus protein VP39"/>
    <property type="match status" value="1"/>
</dbReference>
<evidence type="ECO:0000313" key="2">
    <source>
        <dbReference type="EMBL" id="GGZ04524.1"/>
    </source>
</evidence>
<protein>
    <submittedName>
        <fullName evidence="2">S-adenosyl-L-methionine (SAM)-dependent methyltransferase PhcB</fullName>
    </submittedName>
</protein>
<dbReference type="EMBL" id="BMZA01000006">
    <property type="protein sequence ID" value="GGZ04524.1"/>
    <property type="molecule type" value="Genomic_DNA"/>
</dbReference>
<dbReference type="AlphaFoldDB" id="A0A918PF13"/>
<sequence length="257" mass="27365">MTTPSPHPSQHSLADSRFGSVGARYVTSAVHASGADLDRIAARAAAARPVRALDLGAGGGHVAYAMAPHAGSVVACDLSAAMLEQVEVEAARRSLGNIETTGAAAEALPFADGAFDMLACRFSTHHWRDAPGGLREARRVLQRGAPATFVDVVAPGPAPADSHLQAVELLRDTSHVRDYSAAQWLTMLEMTGFAVEAMVPSRLRMDFADWTDRMRTSTVNRAAIRALQTDAPREVADHFAIEPDGSFTIDVLLIEAR</sequence>
<dbReference type="Pfam" id="PF08241">
    <property type="entry name" value="Methyltransf_11"/>
    <property type="match status" value="1"/>
</dbReference>
<proteinExistence type="predicted"/>
<keyword evidence="3" id="KW-1185">Reference proteome</keyword>
<dbReference type="GO" id="GO:0008757">
    <property type="term" value="F:S-adenosylmethionine-dependent methyltransferase activity"/>
    <property type="evidence" value="ECO:0007669"/>
    <property type="project" value="InterPro"/>
</dbReference>
<evidence type="ECO:0000259" key="1">
    <source>
        <dbReference type="Pfam" id="PF08241"/>
    </source>
</evidence>
<organism evidence="2 3">
    <name type="scientific">Novosphingobium colocasiae</name>
    <dbReference type="NCBI Taxonomy" id="1256513"/>
    <lineage>
        <taxon>Bacteria</taxon>
        <taxon>Pseudomonadati</taxon>
        <taxon>Pseudomonadota</taxon>
        <taxon>Alphaproteobacteria</taxon>
        <taxon>Sphingomonadales</taxon>
        <taxon>Sphingomonadaceae</taxon>
        <taxon>Novosphingobium</taxon>
    </lineage>
</organism>
<comment type="caution">
    <text evidence="2">The sequence shown here is derived from an EMBL/GenBank/DDBJ whole genome shotgun (WGS) entry which is preliminary data.</text>
</comment>
<dbReference type="InterPro" id="IPR029063">
    <property type="entry name" value="SAM-dependent_MTases_sf"/>
</dbReference>
<dbReference type="Proteomes" id="UP000648075">
    <property type="component" value="Unassembled WGS sequence"/>
</dbReference>
<dbReference type="RefSeq" id="WP_189620987.1">
    <property type="nucleotide sequence ID" value="NZ_BMZA01000006.1"/>
</dbReference>
<reference evidence="2" key="1">
    <citation type="journal article" date="2014" name="Int. J. Syst. Evol. Microbiol.">
        <title>Complete genome sequence of Corynebacterium casei LMG S-19264T (=DSM 44701T), isolated from a smear-ripened cheese.</title>
        <authorList>
            <consortium name="US DOE Joint Genome Institute (JGI-PGF)"/>
            <person name="Walter F."/>
            <person name="Albersmeier A."/>
            <person name="Kalinowski J."/>
            <person name="Ruckert C."/>
        </authorList>
    </citation>
    <scope>NUCLEOTIDE SEQUENCE</scope>
    <source>
        <strain evidence="2">KCTC 32255</strain>
    </source>
</reference>
<name>A0A918PF13_9SPHN</name>
<dbReference type="SUPFAM" id="SSF53335">
    <property type="entry name" value="S-adenosyl-L-methionine-dependent methyltransferases"/>
    <property type="match status" value="1"/>
</dbReference>
<dbReference type="GO" id="GO:0032259">
    <property type="term" value="P:methylation"/>
    <property type="evidence" value="ECO:0007669"/>
    <property type="project" value="UniProtKB-KW"/>
</dbReference>
<keyword evidence="2" id="KW-0808">Transferase</keyword>
<gene>
    <name evidence="2" type="ORF">GCM10011614_19170</name>
</gene>
<feature type="domain" description="Methyltransferase type 11" evidence="1">
    <location>
        <begin position="53"/>
        <end position="144"/>
    </location>
</feature>
<reference evidence="2" key="2">
    <citation type="submission" date="2020-09" db="EMBL/GenBank/DDBJ databases">
        <authorList>
            <person name="Sun Q."/>
            <person name="Kim S."/>
        </authorList>
    </citation>
    <scope>NUCLEOTIDE SEQUENCE</scope>
    <source>
        <strain evidence="2">KCTC 32255</strain>
    </source>
</reference>
<dbReference type="InterPro" id="IPR013216">
    <property type="entry name" value="Methyltransf_11"/>
</dbReference>
<dbReference type="PANTHER" id="PTHR43591">
    <property type="entry name" value="METHYLTRANSFERASE"/>
    <property type="match status" value="1"/>
</dbReference>
<evidence type="ECO:0000313" key="3">
    <source>
        <dbReference type="Proteomes" id="UP000648075"/>
    </source>
</evidence>
<dbReference type="CDD" id="cd02440">
    <property type="entry name" value="AdoMet_MTases"/>
    <property type="match status" value="1"/>
</dbReference>